<reference evidence="5" key="1">
    <citation type="submission" date="2021-02" db="EMBL/GenBank/DDBJ databases">
        <authorList>
            <person name="Cremers G."/>
            <person name="Picone N."/>
        </authorList>
    </citation>
    <scope>NUCLEOTIDE SEQUENCE</scope>
    <source>
        <strain evidence="5">PQ17</strain>
    </source>
</reference>
<keyword evidence="3" id="KW-0663">Pyridoxal phosphate</keyword>
<evidence type="ECO:0000313" key="6">
    <source>
        <dbReference type="Proteomes" id="UP000663859"/>
    </source>
</evidence>
<accession>A0A8J2BKR3</accession>
<dbReference type="RefSeq" id="WP_174583153.1">
    <property type="nucleotide sequence ID" value="NZ_CAJNOB010000014.1"/>
</dbReference>
<evidence type="ECO:0000313" key="5">
    <source>
        <dbReference type="EMBL" id="CAF0697198.1"/>
    </source>
</evidence>
<comment type="caution">
    <text evidence="5">The sequence shown here is derived from an EMBL/GenBank/DDBJ whole genome shotgun (WGS) entry which is preliminary data.</text>
</comment>
<dbReference type="Pfam" id="PF00155">
    <property type="entry name" value="Aminotran_1_2"/>
    <property type="match status" value="1"/>
</dbReference>
<dbReference type="EC" id="2.3.1.47" evidence="5"/>
<dbReference type="CDD" id="cd06454">
    <property type="entry name" value="KBL_like"/>
    <property type="match status" value="1"/>
</dbReference>
<sequence length="382" mass="41653">MGSGETSFREKLASFRQRGLERFRITFEGRTPRHLSQEGRLYVSFASNDYLGLSCHPRVREKSCEAVEKFGAGAGASPLVCGQLGLHTQLEEEIARWKGTEAACLFSSGYAAALGTIRALVGPGDLVVLDEFSHASLWDGARLSRALVRVFSHSDLDALQRVLTRYSKKNRRILVVAESVYSMDGDVAPLQDLVELKDRYGAWLLLDEAHATGIYGKAGAGLGSELGVASRIEFHLGTLGKVLGSMGAYVAASREVIQWLLHSARSLMYSTALSPAMVAAALEALKILHSEEGARRRNQLWDNIRFINPDGSSAILPIVVGAESKAMEMASRLQEEGFYVPAIRYPTVPRGKARLRISVTSEHKPADMAGLLAILRHMGICP</sequence>
<evidence type="ECO:0000256" key="1">
    <source>
        <dbReference type="ARBA" id="ARBA00001933"/>
    </source>
</evidence>
<evidence type="ECO:0000259" key="4">
    <source>
        <dbReference type="Pfam" id="PF00155"/>
    </source>
</evidence>
<evidence type="ECO:0000256" key="3">
    <source>
        <dbReference type="ARBA" id="ARBA00022898"/>
    </source>
</evidence>
<comment type="cofactor">
    <cofactor evidence="1">
        <name>pyridoxal 5'-phosphate</name>
        <dbReference type="ChEBI" id="CHEBI:597326"/>
    </cofactor>
</comment>
<dbReference type="GO" id="GO:0008710">
    <property type="term" value="F:8-amino-7-oxononanoate synthase activity"/>
    <property type="evidence" value="ECO:0007669"/>
    <property type="project" value="UniProtKB-EC"/>
</dbReference>
<dbReference type="Proteomes" id="UP000663859">
    <property type="component" value="Unassembled WGS sequence"/>
</dbReference>
<feature type="domain" description="Aminotransferase class I/classII large" evidence="4">
    <location>
        <begin position="43"/>
        <end position="372"/>
    </location>
</feature>
<dbReference type="GO" id="GO:0009102">
    <property type="term" value="P:biotin biosynthetic process"/>
    <property type="evidence" value="ECO:0007669"/>
    <property type="project" value="TreeGrafter"/>
</dbReference>
<dbReference type="InterPro" id="IPR004839">
    <property type="entry name" value="Aminotransferase_I/II_large"/>
</dbReference>
<protein>
    <submittedName>
        <fullName evidence="5">8-amino-7-oxononanoate synthase</fullName>
        <ecNumber evidence="5">2.3.1.47</ecNumber>
    </submittedName>
</protein>
<dbReference type="InterPro" id="IPR015421">
    <property type="entry name" value="PyrdxlP-dep_Trfase_major"/>
</dbReference>
<name>A0A8J2BKR3_9BACT</name>
<evidence type="ECO:0000256" key="2">
    <source>
        <dbReference type="ARBA" id="ARBA00022679"/>
    </source>
</evidence>
<dbReference type="Gene3D" id="3.40.640.10">
    <property type="entry name" value="Type I PLP-dependent aspartate aminotransferase-like (Major domain)"/>
    <property type="match status" value="1"/>
</dbReference>
<dbReference type="PANTHER" id="PTHR13693">
    <property type="entry name" value="CLASS II AMINOTRANSFERASE/8-AMINO-7-OXONONANOATE SYNTHASE"/>
    <property type="match status" value="1"/>
</dbReference>
<dbReference type="InterPro" id="IPR015424">
    <property type="entry name" value="PyrdxlP-dep_Trfase"/>
</dbReference>
<keyword evidence="6" id="KW-1185">Reference proteome</keyword>
<keyword evidence="2 5" id="KW-0808">Transferase</keyword>
<dbReference type="AlphaFoldDB" id="A0A8J2BKR3"/>
<dbReference type="Gene3D" id="3.90.1150.10">
    <property type="entry name" value="Aspartate Aminotransferase, domain 1"/>
    <property type="match status" value="1"/>
</dbReference>
<dbReference type="GO" id="GO:0030170">
    <property type="term" value="F:pyridoxal phosphate binding"/>
    <property type="evidence" value="ECO:0007669"/>
    <property type="project" value="InterPro"/>
</dbReference>
<dbReference type="EMBL" id="CAJNOB010000014">
    <property type="protein sequence ID" value="CAF0697198.1"/>
    <property type="molecule type" value="Genomic_DNA"/>
</dbReference>
<keyword evidence="5" id="KW-0012">Acyltransferase</keyword>
<dbReference type="InterPro" id="IPR050087">
    <property type="entry name" value="AON_synthase_class-II"/>
</dbReference>
<organism evidence="5 6">
    <name type="scientific">Candidatus Methylacidithermus pantelleriae</name>
    <dbReference type="NCBI Taxonomy" id="2744239"/>
    <lineage>
        <taxon>Bacteria</taxon>
        <taxon>Pseudomonadati</taxon>
        <taxon>Verrucomicrobiota</taxon>
        <taxon>Methylacidiphilae</taxon>
        <taxon>Methylacidiphilales</taxon>
        <taxon>Methylacidiphilaceae</taxon>
        <taxon>Candidatus Methylacidithermus</taxon>
    </lineage>
</organism>
<proteinExistence type="predicted"/>
<gene>
    <name evidence="5" type="primary">bioF</name>
    <name evidence="5" type="ORF">MPNT_210005</name>
</gene>
<dbReference type="SUPFAM" id="SSF53383">
    <property type="entry name" value="PLP-dependent transferases"/>
    <property type="match status" value="1"/>
</dbReference>
<dbReference type="InterPro" id="IPR015422">
    <property type="entry name" value="PyrdxlP-dep_Trfase_small"/>
</dbReference>
<dbReference type="PANTHER" id="PTHR13693:SF100">
    <property type="entry name" value="8-AMINO-7-OXONONANOATE SYNTHASE"/>
    <property type="match status" value="1"/>
</dbReference>